<evidence type="ECO:0000256" key="3">
    <source>
        <dbReference type="PROSITE-ProRule" id="PRU00023"/>
    </source>
</evidence>
<dbReference type="PROSITE" id="PS50088">
    <property type="entry name" value="ANK_REPEAT"/>
    <property type="match status" value="1"/>
</dbReference>
<dbReference type="PATRIC" id="fig|1217988.3.peg.2859"/>
<protein>
    <submittedName>
        <fullName evidence="4">Uncharacterized protein</fullName>
    </submittedName>
</protein>
<dbReference type="PROSITE" id="PS50297">
    <property type="entry name" value="ANK_REP_REGION"/>
    <property type="match status" value="1"/>
</dbReference>
<proteinExistence type="predicted"/>
<dbReference type="InterPro" id="IPR036770">
    <property type="entry name" value="Ankyrin_rpt-contain_sf"/>
</dbReference>
<dbReference type="SMART" id="SM00248">
    <property type="entry name" value="ANK"/>
    <property type="match status" value="2"/>
</dbReference>
<dbReference type="AlphaFoldDB" id="N9AHQ7"/>
<evidence type="ECO:0000313" key="5">
    <source>
        <dbReference type="Proteomes" id="UP000018440"/>
    </source>
</evidence>
<dbReference type="Gene3D" id="1.25.40.20">
    <property type="entry name" value="Ankyrin repeat-containing domain"/>
    <property type="match status" value="1"/>
</dbReference>
<comment type="caution">
    <text evidence="4">The sequence shown here is derived from an EMBL/GenBank/DDBJ whole genome shotgun (WGS) entry which is preliminary data.</text>
</comment>
<dbReference type="HOGENOM" id="CLU_137747_0_0_6"/>
<keyword evidence="1" id="KW-0677">Repeat</keyword>
<sequence length="109" mass="11915">MTINSFSPIPEDDEELHLPELVYWASLGDVEQVEQGLQEGLNVNSADEEGYSALQAAAENDHLEVVKLLVSKGADVDHRSTYTALELAEMAGNKDVVEYLKSLKGSIPK</sequence>
<dbReference type="Proteomes" id="UP000018440">
    <property type="component" value="Unassembled WGS sequence"/>
</dbReference>
<evidence type="ECO:0000313" key="4">
    <source>
        <dbReference type="EMBL" id="ENV43230.1"/>
    </source>
</evidence>
<name>N9AHQ7_9GAMM</name>
<gene>
    <name evidence="4" type="ORF">F955_02973</name>
</gene>
<reference evidence="4 5" key="1">
    <citation type="submission" date="2013-02" db="EMBL/GenBank/DDBJ databases">
        <title>The Genome Sequence of Acinetobacter schindleri CIP 107287.</title>
        <authorList>
            <consortium name="The Broad Institute Genome Sequencing Platform"/>
            <consortium name="The Broad Institute Genome Sequencing Center for Infectious Disease"/>
            <person name="Cerqueira G."/>
            <person name="Feldgarden M."/>
            <person name="Courvalin P."/>
            <person name="Perichon B."/>
            <person name="Grillot-Courvalin C."/>
            <person name="Clermont D."/>
            <person name="Rocha E."/>
            <person name="Yoon E.-J."/>
            <person name="Nemec A."/>
            <person name="Walker B."/>
            <person name="Young S.K."/>
            <person name="Zeng Q."/>
            <person name="Gargeya S."/>
            <person name="Fitzgerald M."/>
            <person name="Haas B."/>
            <person name="Abouelleil A."/>
            <person name="Alvarado L."/>
            <person name="Arachchi H.M."/>
            <person name="Berlin A.M."/>
            <person name="Chapman S.B."/>
            <person name="Dewar J."/>
            <person name="Goldberg J."/>
            <person name="Griggs A."/>
            <person name="Gujja S."/>
            <person name="Hansen M."/>
            <person name="Howarth C."/>
            <person name="Imamovic A."/>
            <person name="Larimer J."/>
            <person name="McCowan C."/>
            <person name="Murphy C."/>
            <person name="Neiman D."/>
            <person name="Pearson M."/>
            <person name="Priest M."/>
            <person name="Roberts A."/>
            <person name="Saif S."/>
            <person name="Shea T."/>
            <person name="Sisk P."/>
            <person name="Sykes S."/>
            <person name="Wortman J."/>
            <person name="Nusbaum C."/>
            <person name="Birren B."/>
        </authorList>
    </citation>
    <scope>NUCLEOTIDE SEQUENCE [LARGE SCALE GENOMIC DNA]</scope>
    <source>
        <strain evidence="4 5">CIP 107287</strain>
    </source>
</reference>
<evidence type="ECO:0000256" key="1">
    <source>
        <dbReference type="ARBA" id="ARBA00022737"/>
    </source>
</evidence>
<keyword evidence="2 3" id="KW-0040">ANK repeat</keyword>
<feature type="repeat" description="ANK" evidence="3">
    <location>
        <begin position="49"/>
        <end position="81"/>
    </location>
</feature>
<dbReference type="PANTHER" id="PTHR24171">
    <property type="entry name" value="ANKYRIN REPEAT DOMAIN-CONTAINING PROTEIN 39-RELATED"/>
    <property type="match status" value="1"/>
</dbReference>
<dbReference type="SUPFAM" id="SSF48403">
    <property type="entry name" value="Ankyrin repeat"/>
    <property type="match status" value="1"/>
</dbReference>
<dbReference type="EMBL" id="APPQ01000032">
    <property type="protein sequence ID" value="ENV43230.1"/>
    <property type="molecule type" value="Genomic_DNA"/>
</dbReference>
<dbReference type="InterPro" id="IPR002110">
    <property type="entry name" value="Ankyrin_rpt"/>
</dbReference>
<organism evidence="4 5">
    <name type="scientific">Acinetobacter schindleri CIP 107287</name>
    <dbReference type="NCBI Taxonomy" id="1217988"/>
    <lineage>
        <taxon>Bacteria</taxon>
        <taxon>Pseudomonadati</taxon>
        <taxon>Pseudomonadota</taxon>
        <taxon>Gammaproteobacteria</taxon>
        <taxon>Moraxellales</taxon>
        <taxon>Moraxellaceae</taxon>
        <taxon>Acinetobacter</taxon>
    </lineage>
</organism>
<evidence type="ECO:0000256" key="2">
    <source>
        <dbReference type="ARBA" id="ARBA00023043"/>
    </source>
</evidence>
<dbReference type="RefSeq" id="WP_004895922.1">
    <property type="nucleotide sequence ID" value="NZ_KB849579.1"/>
</dbReference>
<dbReference type="Pfam" id="PF12796">
    <property type="entry name" value="Ank_2"/>
    <property type="match status" value="1"/>
</dbReference>
<accession>N9AHQ7</accession>